<comment type="caution">
    <text evidence="2">The sequence shown here is derived from an EMBL/GenBank/DDBJ whole genome shotgun (WGS) entry which is preliminary data.</text>
</comment>
<accession>A0ABT7FCT0</accession>
<name>A0ABT7FCT0_9RHOB</name>
<feature type="transmembrane region" description="Helical" evidence="1">
    <location>
        <begin position="133"/>
        <end position="152"/>
    </location>
</feature>
<keyword evidence="3" id="KW-1185">Reference proteome</keyword>
<protein>
    <submittedName>
        <fullName evidence="2">Isopropylmalate isomerase</fullName>
    </submittedName>
</protein>
<dbReference type="Proteomes" id="UP001227126">
    <property type="component" value="Unassembled WGS sequence"/>
</dbReference>
<keyword evidence="2" id="KW-0413">Isomerase</keyword>
<feature type="transmembrane region" description="Helical" evidence="1">
    <location>
        <begin position="29"/>
        <end position="49"/>
    </location>
</feature>
<evidence type="ECO:0000313" key="2">
    <source>
        <dbReference type="EMBL" id="MDK3072925.1"/>
    </source>
</evidence>
<dbReference type="RefSeq" id="WP_284484866.1">
    <property type="nucleotide sequence ID" value="NZ_JASNJE010000006.1"/>
</dbReference>
<proteinExistence type="predicted"/>
<keyword evidence="1" id="KW-1133">Transmembrane helix</keyword>
<feature type="transmembrane region" description="Helical" evidence="1">
    <location>
        <begin position="105"/>
        <end position="126"/>
    </location>
</feature>
<gene>
    <name evidence="2" type="ORF">QO034_07365</name>
</gene>
<dbReference type="EMBL" id="JASNJE010000006">
    <property type="protein sequence ID" value="MDK3072925.1"/>
    <property type="molecule type" value="Genomic_DNA"/>
</dbReference>
<evidence type="ECO:0000256" key="1">
    <source>
        <dbReference type="SAM" id="Phobius"/>
    </source>
</evidence>
<keyword evidence="1" id="KW-0812">Transmembrane</keyword>
<reference evidence="2 3" key="1">
    <citation type="submission" date="2023-05" db="EMBL/GenBank/DDBJ databases">
        <title>Sedimentitalea sp. nov. JM2-8.</title>
        <authorList>
            <person name="Huang J."/>
        </authorList>
    </citation>
    <scope>NUCLEOTIDE SEQUENCE [LARGE SCALE GENOMIC DNA]</scope>
    <source>
        <strain evidence="2 3">JM2-8</strain>
    </source>
</reference>
<feature type="transmembrane region" description="Helical" evidence="1">
    <location>
        <begin position="56"/>
        <end position="73"/>
    </location>
</feature>
<organism evidence="2 3">
    <name type="scientific">Sedimentitalea xiamensis</name>
    <dbReference type="NCBI Taxonomy" id="3050037"/>
    <lineage>
        <taxon>Bacteria</taxon>
        <taxon>Pseudomonadati</taxon>
        <taxon>Pseudomonadota</taxon>
        <taxon>Alphaproteobacteria</taxon>
        <taxon>Rhodobacterales</taxon>
        <taxon>Paracoccaceae</taxon>
        <taxon>Sedimentitalea</taxon>
    </lineage>
</organism>
<dbReference type="GO" id="GO:0016853">
    <property type="term" value="F:isomerase activity"/>
    <property type="evidence" value="ECO:0007669"/>
    <property type="project" value="UniProtKB-KW"/>
</dbReference>
<evidence type="ECO:0000313" key="3">
    <source>
        <dbReference type="Proteomes" id="UP001227126"/>
    </source>
</evidence>
<feature type="transmembrane region" description="Helical" evidence="1">
    <location>
        <begin position="172"/>
        <end position="191"/>
    </location>
</feature>
<keyword evidence="1" id="KW-0472">Membrane</keyword>
<sequence length="194" mass="21886">MREYPMIAWSDLSDCVFARWSPKIGDASVMGWVTVAAYGGAALLCAVAFSRAPDRAVRVFGWALAVLLAALMVNKQLDLQSAFTATGRCISQIQGWYEHRQQFQFRFILGLLAVCAILGAGAFWLMRQHLRQVWLALLGLLLVISFVAVRAVGFHHFDEVINFRVKDVRMNWVLELSGLVLISINAIWLLFRRD</sequence>